<comment type="similarity">
    <text evidence="2">Belongs to the VPS35 family.</text>
</comment>
<dbReference type="GO" id="GO:0030906">
    <property type="term" value="C:retromer, cargo-selective complex"/>
    <property type="evidence" value="ECO:0007669"/>
    <property type="project" value="InterPro"/>
</dbReference>
<dbReference type="AlphaFoldDB" id="A9UKI5"/>
<dbReference type="GO" id="GO:0005829">
    <property type="term" value="C:cytosol"/>
    <property type="evidence" value="ECO:0007669"/>
    <property type="project" value="GOC"/>
</dbReference>
<keyword evidence="5" id="KW-0472">Membrane</keyword>
<dbReference type="GO" id="GO:0006886">
    <property type="term" value="P:intracellular protein transport"/>
    <property type="evidence" value="ECO:0007669"/>
    <property type="project" value="TreeGrafter"/>
</dbReference>
<keyword evidence="3" id="KW-0813">Transport</keyword>
<dbReference type="Pfam" id="PF03635">
    <property type="entry name" value="Vps35"/>
    <property type="match status" value="1"/>
</dbReference>
<evidence type="ECO:0000256" key="2">
    <source>
        <dbReference type="ARBA" id="ARBA00006536"/>
    </source>
</evidence>
<organism evidence="6">
    <name type="scientific">Vermamoeba vermiformis</name>
    <name type="common">Amoeba</name>
    <name type="synonym">Hartmannella vermiformis</name>
    <dbReference type="NCBI Taxonomy" id="5778"/>
    <lineage>
        <taxon>Eukaryota</taxon>
        <taxon>Amoebozoa</taxon>
        <taxon>Tubulinea</taxon>
        <taxon>Echinamoebida</taxon>
        <taxon>Vermamoeba</taxon>
    </lineage>
</organism>
<dbReference type="Gene3D" id="1.25.40.660">
    <property type="entry name" value="Vacuolar protein sorting-associated protein 35, helical subcomplex Vps35-C"/>
    <property type="match status" value="1"/>
</dbReference>
<name>A9UKI5_VERVE</name>
<reference evidence="6" key="1">
    <citation type="submission" date="2004-10" db="EMBL/GenBank/DDBJ databases">
        <title>Comparative Genomic and Phylogenetic Analysis of the Eukaryotic Retromer Complex.</title>
        <authorList>
            <person name="Dacks J.B."/>
            <person name="Hirt R.P."/>
            <person name="Embley T.M."/>
            <person name="Doolittle W.F."/>
        </authorList>
    </citation>
    <scope>NUCLEOTIDE SEQUENCE</scope>
</reference>
<evidence type="ECO:0000313" key="6">
    <source>
        <dbReference type="EMBL" id="AAX57205.1"/>
    </source>
</evidence>
<keyword evidence="4" id="KW-0653">Protein transport</keyword>
<dbReference type="InterPro" id="IPR042491">
    <property type="entry name" value="Vps35_C"/>
</dbReference>
<feature type="non-terminal residue" evidence="6">
    <location>
        <position position="553"/>
    </location>
</feature>
<gene>
    <name evidence="6" type="primary">VPS35-2</name>
</gene>
<sequence length="553" mass="63924">KDLVEMCRGVQHHTRGLFLRTFLSEMVKDKLPEEGSEYNGWGGNVGDAVDFILTNFIEMNKLWVRMQHQIVGREKEKREKERKDLSTLVGKNLQRLSQVEVDIETYKRDVLPRILEQIVQCGDRIAQQYLMEIVIQVRSLAFPDEFHLQTLGPLLTTCGQLNSEVDLRPIITSLIDRLAMHILNQSDRALKYTPGPTDIYHVLYNHVTGVFTERGHVHVSNILAIMSSLARFALRTYNDQPQYVDEVLLYCHQAMEKADKTYAYYVKYTFSAYRTIDELMELLHIPVDMYRNILHVLRLENYGKLFAPLDFNNRKTMSLDIIENILEHGTTLPDAENVAKLLELLNPLLVDAAEPNTAYEASPKFVEDLNLLSRVLHMFQAASIEDGFGILIAIKKKYDEGGMKRQRHTLIPLTFKALRLIQDIRKQQASDAEWEKKVRRVTKFVHDAPRRVLINSHNHSQRSVQLTSLGLYVQAAIEADQCKLNEFAYDFMTQAYTVYEDDIAESREQFDSIRLIIGALQAMKNFDDESYDTLITKTAQHSSRLLKKPDQCR</sequence>
<dbReference type="PANTHER" id="PTHR11099">
    <property type="entry name" value="VACUOLAR SORTING PROTEIN 35"/>
    <property type="match status" value="1"/>
</dbReference>
<proteinExistence type="inferred from homology"/>
<dbReference type="GO" id="GO:0042147">
    <property type="term" value="P:retrograde transport, endosome to Golgi"/>
    <property type="evidence" value="ECO:0007669"/>
    <property type="project" value="InterPro"/>
</dbReference>
<evidence type="ECO:0000256" key="4">
    <source>
        <dbReference type="ARBA" id="ARBA00022927"/>
    </source>
</evidence>
<dbReference type="EMBL" id="AY803787">
    <property type="protein sequence ID" value="AAX57205.1"/>
    <property type="molecule type" value="Genomic_DNA"/>
</dbReference>
<dbReference type="GO" id="GO:0005770">
    <property type="term" value="C:late endosome"/>
    <property type="evidence" value="ECO:0007669"/>
    <property type="project" value="TreeGrafter"/>
</dbReference>
<protein>
    <submittedName>
        <fullName evidence="6">Vacuolar protein sorting protein 35-2</fullName>
    </submittedName>
</protein>
<evidence type="ECO:0000256" key="5">
    <source>
        <dbReference type="ARBA" id="ARBA00023136"/>
    </source>
</evidence>
<evidence type="ECO:0000256" key="3">
    <source>
        <dbReference type="ARBA" id="ARBA00022448"/>
    </source>
</evidence>
<dbReference type="InterPro" id="IPR005378">
    <property type="entry name" value="Vps35"/>
</dbReference>
<feature type="non-terminal residue" evidence="6">
    <location>
        <position position="1"/>
    </location>
</feature>
<dbReference type="PANTHER" id="PTHR11099:SF0">
    <property type="entry name" value="VACUOLAR PROTEIN SORTING-ASSOCIATED PROTEIN 35"/>
    <property type="match status" value="1"/>
</dbReference>
<accession>A9UKI5</accession>
<evidence type="ECO:0000256" key="1">
    <source>
        <dbReference type="ARBA" id="ARBA00004170"/>
    </source>
</evidence>
<comment type="subcellular location">
    <subcellularLocation>
        <location evidence="1">Membrane</location>
        <topology evidence="1">Peripheral membrane protein</topology>
    </subcellularLocation>
</comment>